<feature type="compositionally biased region" description="Low complexity" evidence="1">
    <location>
        <begin position="194"/>
        <end position="204"/>
    </location>
</feature>
<protein>
    <submittedName>
        <fullName evidence="4">Rho-GAP domain-containing protein</fullName>
    </submittedName>
</protein>
<dbReference type="SUPFAM" id="SSF48350">
    <property type="entry name" value="GTPase activation domain, GAP"/>
    <property type="match status" value="1"/>
</dbReference>
<keyword evidence="3" id="KW-1185">Reference proteome</keyword>
<dbReference type="Gene3D" id="1.10.555.10">
    <property type="entry name" value="Rho GTPase activation protein"/>
    <property type="match status" value="1"/>
</dbReference>
<evidence type="ECO:0000313" key="2">
    <source>
        <dbReference type="EMBL" id="VDP72979.1"/>
    </source>
</evidence>
<feature type="compositionally biased region" description="Low complexity" evidence="1">
    <location>
        <begin position="731"/>
        <end position="745"/>
    </location>
</feature>
<feature type="region of interest" description="Disordered" evidence="1">
    <location>
        <begin position="710"/>
        <end position="748"/>
    </location>
</feature>
<dbReference type="InterPro" id="IPR008936">
    <property type="entry name" value="Rho_GTPase_activation_prot"/>
</dbReference>
<feature type="region of interest" description="Disordered" evidence="1">
    <location>
        <begin position="186"/>
        <end position="212"/>
    </location>
</feature>
<dbReference type="Proteomes" id="UP000272942">
    <property type="component" value="Unassembled WGS sequence"/>
</dbReference>
<organism evidence="4">
    <name type="scientific">Echinostoma caproni</name>
    <dbReference type="NCBI Taxonomy" id="27848"/>
    <lineage>
        <taxon>Eukaryota</taxon>
        <taxon>Metazoa</taxon>
        <taxon>Spiralia</taxon>
        <taxon>Lophotrochozoa</taxon>
        <taxon>Platyhelminthes</taxon>
        <taxon>Trematoda</taxon>
        <taxon>Digenea</taxon>
        <taxon>Plagiorchiida</taxon>
        <taxon>Echinostomata</taxon>
        <taxon>Echinostomatoidea</taxon>
        <taxon>Echinostomatidae</taxon>
        <taxon>Echinostoma</taxon>
    </lineage>
</organism>
<dbReference type="EMBL" id="UZAN01041423">
    <property type="protein sequence ID" value="VDP72979.1"/>
    <property type="molecule type" value="Genomic_DNA"/>
</dbReference>
<evidence type="ECO:0000313" key="4">
    <source>
        <dbReference type="WBParaSite" id="ECPE_0000457401-mRNA-1"/>
    </source>
</evidence>
<name>A0A183AC77_9TREM</name>
<gene>
    <name evidence="2" type="ORF">ECPE_LOCUS4562</name>
</gene>
<evidence type="ECO:0000313" key="3">
    <source>
        <dbReference type="Proteomes" id="UP000272942"/>
    </source>
</evidence>
<dbReference type="WBParaSite" id="ECPE_0000457401-mRNA-1">
    <property type="protein sequence ID" value="ECPE_0000457401-mRNA-1"/>
    <property type="gene ID" value="ECPE_0000457401"/>
</dbReference>
<reference evidence="2 3" key="2">
    <citation type="submission" date="2018-11" db="EMBL/GenBank/DDBJ databases">
        <authorList>
            <consortium name="Pathogen Informatics"/>
        </authorList>
    </citation>
    <scope>NUCLEOTIDE SEQUENCE [LARGE SCALE GENOMIC DNA]</scope>
    <source>
        <strain evidence="2 3">Egypt</strain>
    </source>
</reference>
<proteinExistence type="predicted"/>
<dbReference type="OrthoDB" id="6236246at2759"/>
<reference evidence="4" key="1">
    <citation type="submission" date="2016-06" db="UniProtKB">
        <authorList>
            <consortium name="WormBaseParasite"/>
        </authorList>
    </citation>
    <scope>IDENTIFICATION</scope>
</reference>
<dbReference type="AlphaFoldDB" id="A0A183AC77"/>
<evidence type="ECO:0000256" key="1">
    <source>
        <dbReference type="SAM" id="MobiDB-lite"/>
    </source>
</evidence>
<accession>A0A183AC77</accession>
<sequence length="795" mass="88661">MLQRAAHLLSATQKEEAWHLVGLYQQTQPRAFLHVCHRILASFLELTHDYFDQGWPLNSRLMRLPSSSHGSQRSRRHRRQRTKTFTGLPSYWAPDELDEDFLDEADMVSVFHNHVCMSPVYHHVTYCTSLSPAGNHAASTSKQLTSLGKLRSTLAAKRLFKQILPSRPRTPSTTKLNYFDHTTTQQKHQLFDDPTTPTNLPTPTKNSMTTGPTGRTHMGTLPGFHNGTRVPLAPIHMSHASSSCTGPDTRSIPACQSRICATSSTTDSCCNTDSLICRCLIEYMLDNPGLFRIPGNAQRIRDLWVNLRGFFQTPYIRIPQPDPEYGLECEVVSTRCDLYSLLDAYSPHDLATLLLRCLTTCSQVTTYPVTSSHGSGLGSGANMGGYSSVSSAMPGYSINGSNEAMRTGYQFTAQDDPGFEQSIGGLIHPEASELCFLATQLQYGLEQVQEPDQYEDWIHMLCEARQLLTYRIVLQLLLPNPERFMLFNLLRLFKKYGLEQVQEPDQYEDWIHMLCEARQLLTYRIVLQLLLPNPERFMLFNLLRLFKKVSTSHSQSRMSAECLARCTAVAVFGAPAQMTSPDVQHNHPCSVDSPLRWRIDTLTNLIHMVDDLDQLPGVVYSAVRDRLRVRLGHSPIPRVQVQTGVEGFCSLTTTCGSYSSNSSVRCTRPGLLSVDRENRYKNEAEAPAPSTCHHPCVGVKSRADQPSVTSTLVHRSSARASLHRAKSSLDTGSRQRGARGASGTTEPFKLWRRQKTAQVIPSAGSVGGRALTKARSVLLFSPQKSSSSGNERTAS</sequence>